<evidence type="ECO:0000313" key="6">
    <source>
        <dbReference type="EMBL" id="TXK12859.1"/>
    </source>
</evidence>
<dbReference type="OrthoDB" id="9809391at2"/>
<dbReference type="PANTHER" id="PTHR30204">
    <property type="entry name" value="REDOX-CYCLING DRUG-SENSING TRANSCRIPTIONAL ACTIVATOR SOXR"/>
    <property type="match status" value="1"/>
</dbReference>
<dbReference type="InterPro" id="IPR047057">
    <property type="entry name" value="MerR_fam"/>
</dbReference>
<dbReference type="Proteomes" id="UP000321034">
    <property type="component" value="Unassembled WGS sequence"/>
</dbReference>
<dbReference type="GO" id="GO:0003677">
    <property type="term" value="F:DNA binding"/>
    <property type="evidence" value="ECO:0007669"/>
    <property type="project" value="UniProtKB-KW"/>
</dbReference>
<gene>
    <name evidence="6" type="ORF">FVP77_05255</name>
</gene>
<dbReference type="SUPFAM" id="SSF46955">
    <property type="entry name" value="Putative DNA-binding domain"/>
    <property type="match status" value="1"/>
</dbReference>
<name>A0A5C8I3E3_9MICO</name>
<accession>A0A5C8I3E3</accession>
<dbReference type="InterPro" id="IPR036244">
    <property type="entry name" value="TipA-like_antibiotic-bd"/>
</dbReference>
<feature type="domain" description="HTH merR-type" evidence="5">
    <location>
        <begin position="11"/>
        <end position="78"/>
    </location>
</feature>
<dbReference type="Gene3D" id="1.10.490.50">
    <property type="entry name" value="Antibiotic binding domain of TipA-like multidrug resistance regulators"/>
    <property type="match status" value="1"/>
</dbReference>
<proteinExistence type="predicted"/>
<dbReference type="SUPFAM" id="SSF89082">
    <property type="entry name" value="Antibiotic binding domain of TipA-like multidrug resistance regulators"/>
    <property type="match status" value="1"/>
</dbReference>
<dbReference type="GO" id="GO:0003700">
    <property type="term" value="F:DNA-binding transcription factor activity"/>
    <property type="evidence" value="ECO:0007669"/>
    <property type="project" value="InterPro"/>
</dbReference>
<keyword evidence="7" id="KW-1185">Reference proteome</keyword>
<dbReference type="CDD" id="cd01106">
    <property type="entry name" value="HTH_TipAL-Mta"/>
    <property type="match status" value="1"/>
</dbReference>
<evidence type="ECO:0000256" key="3">
    <source>
        <dbReference type="ARBA" id="ARBA00023125"/>
    </source>
</evidence>
<comment type="caution">
    <text evidence="6">The sequence shown here is derived from an EMBL/GenBank/DDBJ whole genome shotgun (WGS) entry which is preliminary data.</text>
</comment>
<dbReference type="InterPro" id="IPR009061">
    <property type="entry name" value="DNA-bd_dom_put_sf"/>
</dbReference>
<dbReference type="EMBL" id="VRSV01000001">
    <property type="protein sequence ID" value="TXK12859.1"/>
    <property type="molecule type" value="Genomic_DNA"/>
</dbReference>
<dbReference type="InterPro" id="IPR000551">
    <property type="entry name" value="MerR-type_HTH_dom"/>
</dbReference>
<keyword evidence="3" id="KW-0238">DNA-binding</keyword>
<dbReference type="PANTHER" id="PTHR30204:SF69">
    <property type="entry name" value="MERR-FAMILY TRANSCRIPTIONAL REGULATOR"/>
    <property type="match status" value="1"/>
</dbReference>
<keyword evidence="1" id="KW-0678">Repressor</keyword>
<dbReference type="AlphaFoldDB" id="A0A5C8I3E3"/>
<dbReference type="Pfam" id="PF13411">
    <property type="entry name" value="MerR_1"/>
    <property type="match status" value="1"/>
</dbReference>
<sequence>MDASDPRDGERVGTVARRLGVSVRTLHHWDALGVAGPSGRSANGYRSYLPADVARLRRVLLFRELGVALQDVPALLIADAATRRAELDGRRAAIVEKIAEMQSLVDDVDRLIAADREGVLLDEAEQTEVFGTAWNPEWSAAARERWGNTAQWAEYSERSAGRSTDDWRDVTGAMNQVITALAEAKRHGTVPGSDAANVLAERHRAALGEYFHCTLSMQVLVARRYVTEPGFAATFDEEEPGLAAWMEEVIEANARAHGVDPATATWE</sequence>
<organism evidence="6 7">
    <name type="scientific">Microbacterium hatanonis</name>
    <dbReference type="NCBI Taxonomy" id="404366"/>
    <lineage>
        <taxon>Bacteria</taxon>
        <taxon>Bacillati</taxon>
        <taxon>Actinomycetota</taxon>
        <taxon>Actinomycetes</taxon>
        <taxon>Micrococcales</taxon>
        <taxon>Microbacteriaceae</taxon>
        <taxon>Microbacterium</taxon>
    </lineage>
</organism>
<protein>
    <submittedName>
        <fullName evidence="6">MerR family transcriptional regulator</fullName>
    </submittedName>
</protein>
<dbReference type="Pfam" id="PF07739">
    <property type="entry name" value="TipAS"/>
    <property type="match status" value="1"/>
</dbReference>
<evidence type="ECO:0000259" key="5">
    <source>
        <dbReference type="PROSITE" id="PS50937"/>
    </source>
</evidence>
<evidence type="ECO:0000256" key="4">
    <source>
        <dbReference type="ARBA" id="ARBA00023163"/>
    </source>
</evidence>
<dbReference type="PROSITE" id="PS50937">
    <property type="entry name" value="HTH_MERR_2"/>
    <property type="match status" value="1"/>
</dbReference>
<dbReference type="SMART" id="SM00422">
    <property type="entry name" value="HTH_MERR"/>
    <property type="match status" value="1"/>
</dbReference>
<keyword evidence="2" id="KW-0805">Transcription regulation</keyword>
<reference evidence="6 7" key="1">
    <citation type="submission" date="2019-08" db="EMBL/GenBank/DDBJ databases">
        <authorList>
            <person name="Dong K."/>
        </authorList>
    </citation>
    <scope>NUCLEOTIDE SEQUENCE [LARGE SCALE GENOMIC DNA]</scope>
    <source>
        <strain evidence="6 7">JCM14558</strain>
    </source>
</reference>
<dbReference type="RefSeq" id="WP_147893565.1">
    <property type="nucleotide sequence ID" value="NZ_BAAANR010000001.1"/>
</dbReference>
<evidence type="ECO:0000313" key="7">
    <source>
        <dbReference type="Proteomes" id="UP000321034"/>
    </source>
</evidence>
<dbReference type="InterPro" id="IPR012925">
    <property type="entry name" value="TipAS_dom"/>
</dbReference>
<dbReference type="Gene3D" id="1.10.1660.10">
    <property type="match status" value="1"/>
</dbReference>
<keyword evidence="4" id="KW-0804">Transcription</keyword>
<evidence type="ECO:0000256" key="1">
    <source>
        <dbReference type="ARBA" id="ARBA00022491"/>
    </source>
</evidence>
<evidence type="ECO:0000256" key="2">
    <source>
        <dbReference type="ARBA" id="ARBA00023015"/>
    </source>
</evidence>